<dbReference type="InterPro" id="IPR002059">
    <property type="entry name" value="CSP_DNA-bd"/>
</dbReference>
<dbReference type="InterPro" id="IPR012340">
    <property type="entry name" value="NA-bd_OB-fold"/>
</dbReference>
<feature type="domain" description="CSD" evidence="1">
    <location>
        <begin position="1"/>
        <end position="44"/>
    </location>
</feature>
<evidence type="ECO:0000313" key="2">
    <source>
        <dbReference type="EMBL" id="MCM2534411.1"/>
    </source>
</evidence>
<dbReference type="Pfam" id="PF00313">
    <property type="entry name" value="CSD"/>
    <property type="match status" value="1"/>
</dbReference>
<dbReference type="EMBL" id="JAMQCR010000002">
    <property type="protein sequence ID" value="MCM2534411.1"/>
    <property type="molecule type" value="Genomic_DNA"/>
</dbReference>
<accession>A0ABT0WDM4</accession>
<proteinExistence type="predicted"/>
<keyword evidence="3" id="KW-1185">Reference proteome</keyword>
<name>A0ABT0WDM4_9BACI</name>
<protein>
    <submittedName>
        <fullName evidence="2">Cold shock domain-containing protein</fullName>
    </submittedName>
</protein>
<dbReference type="Proteomes" id="UP001523262">
    <property type="component" value="Unassembled WGS sequence"/>
</dbReference>
<dbReference type="PROSITE" id="PS51857">
    <property type="entry name" value="CSD_2"/>
    <property type="match status" value="1"/>
</dbReference>
<evidence type="ECO:0000259" key="1">
    <source>
        <dbReference type="PROSITE" id="PS51857"/>
    </source>
</evidence>
<evidence type="ECO:0000313" key="3">
    <source>
        <dbReference type="Proteomes" id="UP001523262"/>
    </source>
</evidence>
<organism evidence="2 3">
    <name type="scientific">Neobacillus pocheonensis</name>
    <dbReference type="NCBI Taxonomy" id="363869"/>
    <lineage>
        <taxon>Bacteria</taxon>
        <taxon>Bacillati</taxon>
        <taxon>Bacillota</taxon>
        <taxon>Bacilli</taxon>
        <taxon>Bacillales</taxon>
        <taxon>Bacillaceae</taxon>
        <taxon>Neobacillus</taxon>
    </lineage>
</organism>
<reference evidence="2 3" key="1">
    <citation type="submission" date="2022-06" db="EMBL/GenBank/DDBJ databases">
        <authorList>
            <person name="Jeon C.O."/>
        </authorList>
    </citation>
    <scope>NUCLEOTIDE SEQUENCE [LARGE SCALE GENOMIC DNA]</scope>
    <source>
        <strain evidence="2 3">KCTC 13943</strain>
    </source>
</reference>
<gene>
    <name evidence="2" type="ORF">NDK43_21210</name>
</gene>
<dbReference type="Gene3D" id="2.40.50.140">
    <property type="entry name" value="Nucleic acid-binding proteins"/>
    <property type="match status" value="1"/>
</dbReference>
<dbReference type="SUPFAM" id="SSF50249">
    <property type="entry name" value="Nucleic acid-binding proteins"/>
    <property type="match status" value="1"/>
</dbReference>
<comment type="caution">
    <text evidence="2">The sequence shown here is derived from an EMBL/GenBank/DDBJ whole genome shotgun (WGS) entry which is preliminary data.</text>
</comment>
<sequence>MFYFIYITIVKITGDGFKSFDEGQRVQFDILKGQRGSQAENVSKI</sequence>